<feature type="transmembrane region" description="Helical" evidence="1">
    <location>
        <begin position="117"/>
        <end position="143"/>
    </location>
</feature>
<gene>
    <name evidence="2" type="ORF">ACFOVU_24925</name>
</gene>
<keyword evidence="3" id="KW-1185">Reference proteome</keyword>
<organism evidence="2 3">
    <name type="scientific">Nocardiopsis sediminis</name>
    <dbReference type="NCBI Taxonomy" id="1778267"/>
    <lineage>
        <taxon>Bacteria</taxon>
        <taxon>Bacillati</taxon>
        <taxon>Actinomycetota</taxon>
        <taxon>Actinomycetes</taxon>
        <taxon>Streptosporangiales</taxon>
        <taxon>Nocardiopsidaceae</taxon>
        <taxon>Nocardiopsis</taxon>
    </lineage>
</organism>
<feature type="transmembrane region" description="Helical" evidence="1">
    <location>
        <begin position="163"/>
        <end position="180"/>
    </location>
</feature>
<evidence type="ECO:0000256" key="1">
    <source>
        <dbReference type="SAM" id="Phobius"/>
    </source>
</evidence>
<keyword evidence="1" id="KW-0812">Transmembrane</keyword>
<proteinExistence type="predicted"/>
<reference evidence="3" key="1">
    <citation type="journal article" date="2019" name="Int. J. Syst. Evol. Microbiol.">
        <title>The Global Catalogue of Microorganisms (GCM) 10K type strain sequencing project: providing services to taxonomists for standard genome sequencing and annotation.</title>
        <authorList>
            <consortium name="The Broad Institute Genomics Platform"/>
            <consortium name="The Broad Institute Genome Sequencing Center for Infectious Disease"/>
            <person name="Wu L."/>
            <person name="Ma J."/>
        </authorList>
    </citation>
    <scope>NUCLEOTIDE SEQUENCE [LARGE SCALE GENOMIC DNA]</scope>
    <source>
        <strain evidence="3">TBRC 1826</strain>
    </source>
</reference>
<accession>A0ABV8FSN5</accession>
<feature type="transmembrane region" description="Helical" evidence="1">
    <location>
        <begin position="187"/>
        <end position="206"/>
    </location>
</feature>
<evidence type="ECO:0000313" key="3">
    <source>
        <dbReference type="Proteomes" id="UP001595847"/>
    </source>
</evidence>
<dbReference type="EMBL" id="JBHSBH010000015">
    <property type="protein sequence ID" value="MFC3999186.1"/>
    <property type="molecule type" value="Genomic_DNA"/>
</dbReference>
<dbReference type="Proteomes" id="UP001595847">
    <property type="component" value="Unassembled WGS sequence"/>
</dbReference>
<keyword evidence="1" id="KW-0472">Membrane</keyword>
<feature type="transmembrane region" description="Helical" evidence="1">
    <location>
        <begin position="21"/>
        <end position="42"/>
    </location>
</feature>
<sequence length="263" mass="26086">MTLLHAVAAELRKAATLPATLVAIAVAALGSLAITLLNSVNVRAAIDSGRLDTVAYTSPVEAVFAAVPMGTVGAVILGVVVISSEYTANSPDAGGGRQITATLTATPRRLTLLAAKACTAVLLVLATAAVALPACLAVAQSVIGEAGASDGLGDVVARSAGAALYWALTALMALAVTVLTRSGIVPLIVLIANSSLVSVSFLLTRLTDLAYALPDLAGMGLFAGDTRAGADGALDPLTGGVAMAAWAFGLLAVSALVLTRRDA</sequence>
<comment type="caution">
    <text evidence="2">The sequence shown here is derived from an EMBL/GenBank/DDBJ whole genome shotgun (WGS) entry which is preliminary data.</text>
</comment>
<feature type="transmembrane region" description="Helical" evidence="1">
    <location>
        <begin position="237"/>
        <end position="258"/>
    </location>
</feature>
<name>A0ABV8FSN5_9ACTN</name>
<protein>
    <submittedName>
        <fullName evidence="2">ABC transporter permease</fullName>
    </submittedName>
</protein>
<evidence type="ECO:0000313" key="2">
    <source>
        <dbReference type="EMBL" id="MFC3999186.1"/>
    </source>
</evidence>
<dbReference type="RefSeq" id="WP_378537473.1">
    <property type="nucleotide sequence ID" value="NZ_JBHSBH010000015.1"/>
</dbReference>
<keyword evidence="1" id="KW-1133">Transmembrane helix</keyword>
<feature type="transmembrane region" description="Helical" evidence="1">
    <location>
        <begin position="62"/>
        <end position="82"/>
    </location>
</feature>